<keyword evidence="1" id="KW-0378">Hydrolase</keyword>
<dbReference type="PANTHER" id="PTHR43156">
    <property type="entry name" value="STAGE II SPORULATION PROTEIN E-RELATED"/>
    <property type="match status" value="1"/>
</dbReference>
<name>A0ABR6BNL3_9PSEU</name>
<keyword evidence="5" id="KW-1185">Reference proteome</keyword>
<dbReference type="InterPro" id="IPR011006">
    <property type="entry name" value="CheY-like_superfamily"/>
</dbReference>
<dbReference type="SMART" id="SM00331">
    <property type="entry name" value="PP2C_SIG"/>
    <property type="match status" value="1"/>
</dbReference>
<sequence length="378" mass="40666">MDPLRVLLVEDDEGDAVLVGALLDEVNAPVRLTHVRTVSQAVQALSQADCVLLDLGLPDASGLDGLRRVLDHAGQAAVLVLTGHSDEDRGTEAVAVGAQDYLVKGQVDGSLLLRGIRYAVERRRAEDAHRQLREERLLSQESARLERGLLPTPLLADCSPALAARYRPGRQRMQLGGDFYDAVATADGSLHVVIGDVCGHGPDEAALGVCLRIAWRALILSGQAEEQVLDTLQQLLIHERHREGIFTTLCMASIAADQSAAQVYLAGHPSPILIEDGGPRPVPRERAGLPLGVLPDAKWTALTLPLRPGWAMLLYTDGLIEGRIGAGAERLGTERLVDLIAAHRAQDSLLDHLVSTVVGLNEGDLEDDLALLLLTERR</sequence>
<dbReference type="EMBL" id="JACJID010000004">
    <property type="protein sequence ID" value="MBA8928496.1"/>
    <property type="molecule type" value="Genomic_DNA"/>
</dbReference>
<dbReference type="Pfam" id="PF07228">
    <property type="entry name" value="SpoIIE"/>
    <property type="match status" value="1"/>
</dbReference>
<accession>A0ABR6BNL3</accession>
<organism evidence="4 5">
    <name type="scientific">Kutzneria viridogrisea</name>
    <dbReference type="NCBI Taxonomy" id="47990"/>
    <lineage>
        <taxon>Bacteria</taxon>
        <taxon>Bacillati</taxon>
        <taxon>Actinomycetota</taxon>
        <taxon>Actinomycetes</taxon>
        <taxon>Pseudonocardiales</taxon>
        <taxon>Pseudonocardiaceae</taxon>
        <taxon>Kutzneria</taxon>
    </lineage>
</organism>
<gene>
    <name evidence="4" type="ORF">BC739_005713</name>
</gene>
<dbReference type="SUPFAM" id="SSF81606">
    <property type="entry name" value="PP2C-like"/>
    <property type="match status" value="1"/>
</dbReference>
<dbReference type="InterPro" id="IPR001789">
    <property type="entry name" value="Sig_transdc_resp-reg_receiver"/>
</dbReference>
<comment type="caution">
    <text evidence="4">The sequence shown here is derived from an EMBL/GenBank/DDBJ whole genome shotgun (WGS) entry which is preliminary data.</text>
</comment>
<dbReference type="PANTHER" id="PTHR43156:SF2">
    <property type="entry name" value="STAGE II SPORULATION PROTEIN E"/>
    <property type="match status" value="1"/>
</dbReference>
<feature type="domain" description="Response regulatory" evidence="3">
    <location>
        <begin position="5"/>
        <end position="119"/>
    </location>
</feature>
<dbReference type="SUPFAM" id="SSF52172">
    <property type="entry name" value="CheY-like"/>
    <property type="match status" value="1"/>
</dbReference>
<dbReference type="Gene3D" id="3.60.40.10">
    <property type="entry name" value="PPM-type phosphatase domain"/>
    <property type="match status" value="1"/>
</dbReference>
<dbReference type="InterPro" id="IPR036457">
    <property type="entry name" value="PPM-type-like_dom_sf"/>
</dbReference>
<evidence type="ECO:0000256" key="1">
    <source>
        <dbReference type="ARBA" id="ARBA00022801"/>
    </source>
</evidence>
<evidence type="ECO:0000313" key="5">
    <source>
        <dbReference type="Proteomes" id="UP000517916"/>
    </source>
</evidence>
<evidence type="ECO:0000256" key="2">
    <source>
        <dbReference type="PROSITE-ProRule" id="PRU00169"/>
    </source>
</evidence>
<dbReference type="Gene3D" id="3.40.50.2300">
    <property type="match status" value="1"/>
</dbReference>
<dbReference type="Proteomes" id="UP000517916">
    <property type="component" value="Unassembled WGS sequence"/>
</dbReference>
<dbReference type="SMART" id="SM00448">
    <property type="entry name" value="REC"/>
    <property type="match status" value="1"/>
</dbReference>
<feature type="modified residue" description="4-aspartylphosphate" evidence="2">
    <location>
        <position position="54"/>
    </location>
</feature>
<dbReference type="InterPro" id="IPR001932">
    <property type="entry name" value="PPM-type_phosphatase-like_dom"/>
</dbReference>
<dbReference type="PROSITE" id="PS50110">
    <property type="entry name" value="RESPONSE_REGULATORY"/>
    <property type="match status" value="1"/>
</dbReference>
<dbReference type="InterPro" id="IPR052016">
    <property type="entry name" value="Bact_Sigma-Reg"/>
</dbReference>
<keyword evidence="2" id="KW-0597">Phosphoprotein</keyword>
<evidence type="ECO:0000313" key="4">
    <source>
        <dbReference type="EMBL" id="MBA8928496.1"/>
    </source>
</evidence>
<proteinExistence type="predicted"/>
<evidence type="ECO:0000259" key="3">
    <source>
        <dbReference type="PROSITE" id="PS50110"/>
    </source>
</evidence>
<dbReference type="Pfam" id="PF00072">
    <property type="entry name" value="Response_reg"/>
    <property type="match status" value="1"/>
</dbReference>
<reference evidence="4 5" key="1">
    <citation type="submission" date="2020-08" db="EMBL/GenBank/DDBJ databases">
        <title>Genomic Encyclopedia of Archaeal and Bacterial Type Strains, Phase II (KMG-II): from individual species to whole genera.</title>
        <authorList>
            <person name="Goeker M."/>
        </authorList>
    </citation>
    <scope>NUCLEOTIDE SEQUENCE [LARGE SCALE GENOMIC DNA]</scope>
    <source>
        <strain evidence="4 5">DSM 43850</strain>
    </source>
</reference>
<protein>
    <submittedName>
        <fullName evidence="4">Serine phosphatase RsbU (Regulator of sigma subunit)</fullName>
    </submittedName>
</protein>
<dbReference type="RefSeq" id="WP_148309468.1">
    <property type="nucleotide sequence ID" value="NZ_BAAABQ010000073.1"/>
</dbReference>